<reference evidence="1" key="2">
    <citation type="submission" date="2018-05" db="EMBL/GenBank/DDBJ databases">
        <title>OpunRS2 (Oryza punctata Reference Sequence Version 2).</title>
        <authorList>
            <person name="Zhang J."/>
            <person name="Kudrna D."/>
            <person name="Lee S."/>
            <person name="Talag J."/>
            <person name="Welchert J."/>
            <person name="Wing R.A."/>
        </authorList>
    </citation>
    <scope>NUCLEOTIDE SEQUENCE [LARGE SCALE GENOMIC DNA]</scope>
</reference>
<evidence type="ECO:0000313" key="2">
    <source>
        <dbReference type="Proteomes" id="UP000026962"/>
    </source>
</evidence>
<protein>
    <submittedName>
        <fullName evidence="1">Uncharacterized protein</fullName>
    </submittedName>
</protein>
<proteinExistence type="predicted"/>
<evidence type="ECO:0000313" key="1">
    <source>
        <dbReference type="EnsemblPlants" id="OPUNC10G02450.1"/>
    </source>
</evidence>
<name>A0A0E0M5M8_ORYPU</name>
<dbReference type="HOGENOM" id="CLU_2726570_0_0_1"/>
<keyword evidence="2" id="KW-1185">Reference proteome</keyword>
<dbReference type="Proteomes" id="UP000026962">
    <property type="component" value="Chromosome 10"/>
</dbReference>
<dbReference type="EnsemblPlants" id="OPUNC10G02450.1">
    <property type="protein sequence ID" value="OPUNC10G02450.1"/>
    <property type="gene ID" value="OPUNC10G02450"/>
</dbReference>
<organism evidence="1">
    <name type="scientific">Oryza punctata</name>
    <name type="common">Red rice</name>
    <dbReference type="NCBI Taxonomy" id="4537"/>
    <lineage>
        <taxon>Eukaryota</taxon>
        <taxon>Viridiplantae</taxon>
        <taxon>Streptophyta</taxon>
        <taxon>Embryophyta</taxon>
        <taxon>Tracheophyta</taxon>
        <taxon>Spermatophyta</taxon>
        <taxon>Magnoliopsida</taxon>
        <taxon>Liliopsida</taxon>
        <taxon>Poales</taxon>
        <taxon>Poaceae</taxon>
        <taxon>BOP clade</taxon>
        <taxon>Oryzoideae</taxon>
        <taxon>Oryzeae</taxon>
        <taxon>Oryzinae</taxon>
        <taxon>Oryza</taxon>
    </lineage>
</organism>
<dbReference type="AlphaFoldDB" id="A0A0E0M5M8"/>
<dbReference type="Gramene" id="OPUNC10G02450.1">
    <property type="protein sequence ID" value="OPUNC10G02450.1"/>
    <property type="gene ID" value="OPUNC10G02450"/>
</dbReference>
<accession>A0A0E0M5M8</accession>
<sequence length="72" mass="8336">MSAFRVYFGEGEITENESGVDLSNFRQCTLYHPNPDTLTMLEVWYWLTCTFSLDPEPIGQQHKMGVKKCDTE</sequence>
<reference evidence="1" key="1">
    <citation type="submission" date="2015-04" db="UniProtKB">
        <authorList>
            <consortium name="EnsemblPlants"/>
        </authorList>
    </citation>
    <scope>IDENTIFICATION</scope>
</reference>